<dbReference type="InterPro" id="IPR029061">
    <property type="entry name" value="THDP-binding"/>
</dbReference>
<evidence type="ECO:0000256" key="1">
    <source>
        <dbReference type="ARBA" id="ARBA00001913"/>
    </source>
</evidence>
<dbReference type="InterPro" id="IPR009014">
    <property type="entry name" value="Transketo_C/PFOR_II"/>
</dbReference>
<sequence>MAGATPASNAQIGRAAGLKMGKATRDAFGAALKDLGNEFPNVVVVDGDVGNSTRTEVFAKAFPHRSFNVGIAESNMVGVAGGLAATGKIPVVSSFACFLLCNAYDQIRMSVAYPGMNVKLVGSHAGISIGEDGASQMGIEDVALACSLPGFTVVVPADAASARKATRAMLEHTGPVYLRCGRIEVPEVYTDDAPFQLGKASQLRDGNDVTIIANGLTVGMALDAAVALSANGIHARVLDMHTVKPLDEAAIVAAAKETGRIVVAEEHLHAGGLGSAVAAVVVRTRPVPMEFVNLGDTYAESGDPAGLLQKYGLTAEAIVAAVQRVRNRG</sequence>
<dbReference type="Pfam" id="PF02779">
    <property type="entry name" value="Transket_pyr"/>
    <property type="match status" value="1"/>
</dbReference>
<dbReference type="GO" id="GO:0004802">
    <property type="term" value="F:transketolase activity"/>
    <property type="evidence" value="ECO:0007669"/>
    <property type="project" value="TreeGrafter"/>
</dbReference>
<proteinExistence type="inferred from homology"/>
<dbReference type="GO" id="GO:0046872">
    <property type="term" value="F:metal ion binding"/>
    <property type="evidence" value="ECO:0007669"/>
    <property type="project" value="UniProtKB-KW"/>
</dbReference>
<dbReference type="Gene3D" id="3.40.50.920">
    <property type="match status" value="1"/>
</dbReference>
<dbReference type="PANTHER" id="PTHR43195:SF1">
    <property type="entry name" value="FI06132P-RELATED"/>
    <property type="match status" value="1"/>
</dbReference>
<organism evidence="11">
    <name type="scientific">Schlesneria paludicola</name>
    <dbReference type="NCBI Taxonomy" id="360056"/>
    <lineage>
        <taxon>Bacteria</taxon>
        <taxon>Pseudomonadati</taxon>
        <taxon>Planctomycetota</taxon>
        <taxon>Planctomycetia</taxon>
        <taxon>Planctomycetales</taxon>
        <taxon>Planctomycetaceae</taxon>
        <taxon>Schlesneria</taxon>
    </lineage>
</organism>
<keyword evidence="7" id="KW-0106">Calcium</keyword>
<dbReference type="InterPro" id="IPR051424">
    <property type="entry name" value="Transketolase-like"/>
</dbReference>
<comment type="caution">
    <text evidence="11">The sequence shown here is derived from an EMBL/GenBank/DDBJ whole genome shotgun (WGS) entry which is preliminary data.</text>
</comment>
<gene>
    <name evidence="11" type="ORF">ENS64_13165</name>
</gene>
<dbReference type="Pfam" id="PF02780">
    <property type="entry name" value="Transketolase_C"/>
    <property type="match status" value="1"/>
</dbReference>
<evidence type="ECO:0000256" key="6">
    <source>
        <dbReference type="ARBA" id="ARBA00022723"/>
    </source>
</evidence>
<feature type="domain" description="Transketolase-like pyrimidine-binding" evidence="10">
    <location>
        <begin position="22"/>
        <end position="187"/>
    </location>
</feature>
<dbReference type="SMART" id="SM00861">
    <property type="entry name" value="Transket_pyr"/>
    <property type="match status" value="1"/>
</dbReference>
<evidence type="ECO:0000256" key="7">
    <source>
        <dbReference type="ARBA" id="ARBA00022837"/>
    </source>
</evidence>
<dbReference type="InterPro" id="IPR005475">
    <property type="entry name" value="Transketolase-like_Pyr-bd"/>
</dbReference>
<dbReference type="Gene3D" id="3.40.50.970">
    <property type="match status" value="1"/>
</dbReference>
<dbReference type="GO" id="GO:0030976">
    <property type="term" value="F:thiamine pyrophosphate binding"/>
    <property type="evidence" value="ECO:0007669"/>
    <property type="project" value="TreeGrafter"/>
</dbReference>
<keyword evidence="9" id="KW-0786">Thiamine pyrophosphate</keyword>
<evidence type="ECO:0000313" key="11">
    <source>
        <dbReference type="EMBL" id="HGT40192.1"/>
    </source>
</evidence>
<comment type="cofactor">
    <cofactor evidence="1">
        <name>Ca(2+)</name>
        <dbReference type="ChEBI" id="CHEBI:29108"/>
    </cofactor>
</comment>
<evidence type="ECO:0000256" key="2">
    <source>
        <dbReference type="ARBA" id="ARBA00001964"/>
    </source>
</evidence>
<comment type="similarity">
    <text evidence="3">Belongs to the transketolase family.</text>
</comment>
<evidence type="ECO:0000256" key="5">
    <source>
        <dbReference type="ARBA" id="ARBA00022679"/>
    </source>
</evidence>
<dbReference type="SUPFAM" id="SSF52922">
    <property type="entry name" value="TK C-terminal domain-like"/>
    <property type="match status" value="1"/>
</dbReference>
<evidence type="ECO:0000256" key="4">
    <source>
        <dbReference type="ARBA" id="ARBA00011738"/>
    </source>
</evidence>
<dbReference type="FunFam" id="3.40.50.970:FF:000129">
    <property type="entry name" value="Transketolase"/>
    <property type="match status" value="1"/>
</dbReference>
<evidence type="ECO:0000259" key="10">
    <source>
        <dbReference type="SMART" id="SM00861"/>
    </source>
</evidence>
<protein>
    <submittedName>
        <fullName evidence="11">Transketolase family protein</fullName>
    </submittedName>
</protein>
<keyword evidence="6" id="KW-0479">Metal-binding</keyword>
<dbReference type="SUPFAM" id="SSF52518">
    <property type="entry name" value="Thiamin diphosphate-binding fold (THDP-binding)"/>
    <property type="match status" value="1"/>
</dbReference>
<keyword evidence="5" id="KW-0808">Transferase</keyword>
<reference evidence="11" key="1">
    <citation type="journal article" date="2020" name="mSystems">
        <title>Genome- and Community-Level Interaction Insights into Carbon Utilization and Element Cycling Functions of Hydrothermarchaeota in Hydrothermal Sediment.</title>
        <authorList>
            <person name="Zhou Z."/>
            <person name="Liu Y."/>
            <person name="Xu W."/>
            <person name="Pan J."/>
            <person name="Luo Z.H."/>
            <person name="Li M."/>
        </authorList>
    </citation>
    <scope>NUCLEOTIDE SEQUENCE [LARGE SCALE GENOMIC DNA]</scope>
    <source>
        <strain evidence="11">SpSt-508</strain>
    </source>
</reference>
<comment type="subunit">
    <text evidence="4">Homodimer.</text>
</comment>
<dbReference type="InterPro" id="IPR033248">
    <property type="entry name" value="Transketolase_C"/>
</dbReference>
<dbReference type="CDD" id="cd07033">
    <property type="entry name" value="TPP_PYR_DXS_TK_like"/>
    <property type="match status" value="1"/>
</dbReference>
<evidence type="ECO:0000256" key="9">
    <source>
        <dbReference type="ARBA" id="ARBA00023052"/>
    </source>
</evidence>
<evidence type="ECO:0000256" key="8">
    <source>
        <dbReference type="ARBA" id="ARBA00022842"/>
    </source>
</evidence>
<comment type="cofactor">
    <cofactor evidence="2">
        <name>thiamine diphosphate</name>
        <dbReference type="ChEBI" id="CHEBI:58937"/>
    </cofactor>
</comment>
<dbReference type="AlphaFoldDB" id="A0A7C4LLT8"/>
<dbReference type="PANTHER" id="PTHR43195">
    <property type="entry name" value="TRANSKETOLASE"/>
    <property type="match status" value="1"/>
</dbReference>
<accession>A0A7C4LLT8</accession>
<dbReference type="EMBL" id="DSVQ01000016">
    <property type="protein sequence ID" value="HGT40192.1"/>
    <property type="molecule type" value="Genomic_DNA"/>
</dbReference>
<keyword evidence="8" id="KW-0460">Magnesium</keyword>
<name>A0A7C4LLT8_9PLAN</name>
<evidence type="ECO:0000256" key="3">
    <source>
        <dbReference type="ARBA" id="ARBA00007131"/>
    </source>
</evidence>